<proteinExistence type="predicted"/>
<dbReference type="Pfam" id="PF00789">
    <property type="entry name" value="UBX"/>
    <property type="match status" value="1"/>
</dbReference>
<evidence type="ECO:0000313" key="4">
    <source>
        <dbReference type="EMBL" id="PXF48469.1"/>
    </source>
</evidence>
<dbReference type="SMART" id="SM00594">
    <property type="entry name" value="UAS"/>
    <property type="match status" value="1"/>
</dbReference>
<dbReference type="Gene3D" id="3.40.30.10">
    <property type="entry name" value="Glutaredoxin"/>
    <property type="match status" value="1"/>
</dbReference>
<gene>
    <name evidence="4" type="ORF">BWQ96_01638</name>
</gene>
<dbReference type="InterPro" id="IPR036249">
    <property type="entry name" value="Thioredoxin-like_sf"/>
</dbReference>
<dbReference type="GO" id="GO:0043130">
    <property type="term" value="F:ubiquitin binding"/>
    <property type="evidence" value="ECO:0007669"/>
    <property type="project" value="TreeGrafter"/>
</dbReference>
<dbReference type="CDD" id="cd01767">
    <property type="entry name" value="UBX"/>
    <property type="match status" value="1"/>
</dbReference>
<keyword evidence="1 2" id="KW-0175">Coiled coil</keyword>
<dbReference type="STRING" id="448386.A0A2V3J266"/>
<sequence>MVHSEPSEEQRKQHIDALRAAISVPTDAEALRLLRAHDWDLNRAASAYFDGAELPPESETAPPVPPAAAPASTTALTTVPAPVPAQIPHTSPTRSPTPRWLLALLSPFRFVWSFISRLTQSLLNAIGGPARLIEAAPGETPTHRFLNFFDDKYGPQRPSFLTTSYLQALQSAHSQLKFLLVYIHSESHRLTPAFVRQVISNPTFISAVDDSVLSWAGSITQRDAAAVQSALRVPALPFLAIVAAPSRTSSDLSRANFGTVLSIRAGSSALVGGAEGTAAWIARVVQRHSHILTAIRQQRVDRENARLLREQQDAEYAAALVADRLAEQKAAEEREKEEGEQRRKEELQIRRDRKREALGEEPEKGPGIASVVLRLPDGSRVGRRFSKDEALEKVFDWAEVNRVDIEVACLVVAFPRKSFRYPEDADITIERAGLFPSCMLLLEERSSDA</sequence>
<name>A0A2V3J266_9FLOR</name>
<dbReference type="GO" id="GO:0005783">
    <property type="term" value="C:endoplasmic reticulum"/>
    <property type="evidence" value="ECO:0007669"/>
    <property type="project" value="TreeGrafter"/>
</dbReference>
<evidence type="ECO:0000259" key="3">
    <source>
        <dbReference type="PROSITE" id="PS50033"/>
    </source>
</evidence>
<dbReference type="PANTHER" id="PTHR23322">
    <property type="entry name" value="FAS-ASSOCIATED PROTEIN"/>
    <property type="match status" value="1"/>
</dbReference>
<evidence type="ECO:0000313" key="5">
    <source>
        <dbReference type="Proteomes" id="UP000247409"/>
    </source>
</evidence>
<dbReference type="InterPro" id="IPR001012">
    <property type="entry name" value="UBX_dom"/>
</dbReference>
<reference evidence="4 5" key="1">
    <citation type="journal article" date="2018" name="Mol. Biol. Evol.">
        <title>Analysis of the draft genome of the red seaweed Gracilariopsis chorda provides insights into genome size evolution in Rhodophyta.</title>
        <authorList>
            <person name="Lee J."/>
            <person name="Yang E.C."/>
            <person name="Graf L."/>
            <person name="Yang J.H."/>
            <person name="Qiu H."/>
            <person name="Zel Zion U."/>
            <person name="Chan C.X."/>
            <person name="Stephens T.G."/>
            <person name="Weber A.P.M."/>
            <person name="Boo G.H."/>
            <person name="Boo S.M."/>
            <person name="Kim K.M."/>
            <person name="Shin Y."/>
            <person name="Jung M."/>
            <person name="Lee S.J."/>
            <person name="Yim H.S."/>
            <person name="Lee J.H."/>
            <person name="Bhattacharya D."/>
            <person name="Yoon H.S."/>
        </authorList>
    </citation>
    <scope>NUCLEOTIDE SEQUENCE [LARGE SCALE GENOMIC DNA]</scope>
    <source>
        <strain evidence="4 5">SKKU-2015</strain>
        <tissue evidence="4">Whole body</tissue>
    </source>
</reference>
<comment type="caution">
    <text evidence="4">The sequence shown here is derived from an EMBL/GenBank/DDBJ whole genome shotgun (WGS) entry which is preliminary data.</text>
</comment>
<dbReference type="SMART" id="SM00166">
    <property type="entry name" value="UBX"/>
    <property type="match status" value="1"/>
</dbReference>
<dbReference type="Proteomes" id="UP000247409">
    <property type="component" value="Unassembled WGS sequence"/>
</dbReference>
<dbReference type="InterPro" id="IPR050730">
    <property type="entry name" value="UBX_domain-protein"/>
</dbReference>
<evidence type="ECO:0000256" key="2">
    <source>
        <dbReference type="SAM" id="Coils"/>
    </source>
</evidence>
<dbReference type="AlphaFoldDB" id="A0A2V3J266"/>
<dbReference type="OrthoDB" id="3938at2759"/>
<protein>
    <submittedName>
        <fullName evidence="4">Plant UBX domain-containing protein 10</fullName>
    </submittedName>
</protein>
<dbReference type="SUPFAM" id="SSF52833">
    <property type="entry name" value="Thioredoxin-like"/>
    <property type="match status" value="1"/>
</dbReference>
<feature type="coiled-coil region" evidence="2">
    <location>
        <begin position="322"/>
        <end position="357"/>
    </location>
</feature>
<dbReference type="CDD" id="cd14273">
    <property type="entry name" value="UBA_TAP-C_like"/>
    <property type="match status" value="1"/>
</dbReference>
<dbReference type="EMBL" id="NBIV01000013">
    <property type="protein sequence ID" value="PXF48469.1"/>
    <property type="molecule type" value="Genomic_DNA"/>
</dbReference>
<dbReference type="GO" id="GO:0036503">
    <property type="term" value="P:ERAD pathway"/>
    <property type="evidence" value="ECO:0007669"/>
    <property type="project" value="TreeGrafter"/>
</dbReference>
<feature type="domain" description="UBX" evidence="3">
    <location>
        <begin position="364"/>
        <end position="442"/>
    </location>
</feature>
<dbReference type="Pfam" id="PF14555">
    <property type="entry name" value="UBA_4"/>
    <property type="match status" value="1"/>
</dbReference>
<dbReference type="SUPFAM" id="SSF54236">
    <property type="entry name" value="Ubiquitin-like"/>
    <property type="match status" value="1"/>
</dbReference>
<dbReference type="PANTHER" id="PTHR23322:SF1">
    <property type="entry name" value="FAS-ASSOCIATED FACTOR 2"/>
    <property type="match status" value="1"/>
</dbReference>
<dbReference type="Gene3D" id="3.10.20.90">
    <property type="entry name" value="Phosphatidylinositol 3-kinase Catalytic Subunit, Chain A, domain 1"/>
    <property type="match status" value="1"/>
</dbReference>
<dbReference type="PROSITE" id="PS50033">
    <property type="entry name" value="UBX"/>
    <property type="match status" value="1"/>
</dbReference>
<organism evidence="4 5">
    <name type="scientific">Gracilariopsis chorda</name>
    <dbReference type="NCBI Taxonomy" id="448386"/>
    <lineage>
        <taxon>Eukaryota</taxon>
        <taxon>Rhodophyta</taxon>
        <taxon>Florideophyceae</taxon>
        <taxon>Rhodymeniophycidae</taxon>
        <taxon>Gracilariales</taxon>
        <taxon>Gracilariaceae</taxon>
        <taxon>Gracilariopsis</taxon>
    </lineage>
</organism>
<evidence type="ECO:0000256" key="1">
    <source>
        <dbReference type="ARBA" id="ARBA00023054"/>
    </source>
</evidence>
<keyword evidence="5" id="KW-1185">Reference proteome</keyword>
<dbReference type="InterPro" id="IPR029071">
    <property type="entry name" value="Ubiquitin-like_domsf"/>
</dbReference>
<accession>A0A2V3J266</accession>
<dbReference type="InterPro" id="IPR006577">
    <property type="entry name" value="UAS"/>
</dbReference>